<feature type="domain" description="Sugar phosphate transporter" evidence="7">
    <location>
        <begin position="34"/>
        <end position="322"/>
    </location>
</feature>
<evidence type="ECO:0000313" key="8">
    <source>
        <dbReference type="EMBL" id="ODV92510.1"/>
    </source>
</evidence>
<evidence type="ECO:0000313" key="9">
    <source>
        <dbReference type="Proteomes" id="UP000095023"/>
    </source>
</evidence>
<dbReference type="InterPro" id="IPR050186">
    <property type="entry name" value="TPT_transporter"/>
</dbReference>
<dbReference type="InterPro" id="IPR037185">
    <property type="entry name" value="EmrE-like"/>
</dbReference>
<feature type="transmembrane region" description="Helical" evidence="6">
    <location>
        <begin position="160"/>
        <end position="179"/>
    </location>
</feature>
<evidence type="ECO:0000256" key="1">
    <source>
        <dbReference type="ARBA" id="ARBA00004141"/>
    </source>
</evidence>
<sequence length="401" mass="44561">MGSERPADVESQSAIASTAPPPAPPKPPTNSLTAAAYVSTWIALSSSVILYNKYVLHTLHFSFPVFLTAWHMVFSTIITQIMAHFTHILDDRHRIKMNPSMYIKLIVPIGICFNFSLIFNNQAYLYLSVAFIQMLKATTPVAVLLVSYATRVEAFNLRTLLNVSIIVIGVMIASYGEIAFSLVGFLFQISGIAFEATRLVMVGQLLNGPNLKMNPLVSLYYFAPICGFFLIIIFFFTEFSRFGMANIQQIGPFVLLSNAAVAFCLNVAVVMLVGKTSSLVLTLCGILKDILLVFASMVIWHTIVTPLQFFGYSIALVGLLYYKLGYKQMVELFENITRGAQDYLPRRPARRFLLAVVVCFLIGTLLAWYSDTLAMVDPKSLQKLTGITTPANKGSNSYWPF</sequence>
<dbReference type="AlphaFoldDB" id="A0A1E4TL66"/>
<dbReference type="InterPro" id="IPR004853">
    <property type="entry name" value="Sugar_P_trans_dom"/>
</dbReference>
<evidence type="ECO:0000256" key="5">
    <source>
        <dbReference type="SAM" id="MobiDB-lite"/>
    </source>
</evidence>
<dbReference type="Pfam" id="PF03151">
    <property type="entry name" value="TPT"/>
    <property type="match status" value="1"/>
</dbReference>
<evidence type="ECO:0000256" key="3">
    <source>
        <dbReference type="ARBA" id="ARBA00022989"/>
    </source>
</evidence>
<protein>
    <recommendedName>
        <fullName evidence="7">Sugar phosphate transporter domain-containing protein</fullName>
    </recommendedName>
</protein>
<dbReference type="SUPFAM" id="SSF103481">
    <property type="entry name" value="Multidrug resistance efflux transporter EmrE"/>
    <property type="match status" value="1"/>
</dbReference>
<comment type="subcellular location">
    <subcellularLocation>
        <location evidence="1">Membrane</location>
        <topology evidence="1">Multi-pass membrane protein</topology>
    </subcellularLocation>
</comment>
<dbReference type="Proteomes" id="UP000095023">
    <property type="component" value="Unassembled WGS sequence"/>
</dbReference>
<keyword evidence="4 6" id="KW-0472">Membrane</keyword>
<evidence type="ECO:0000256" key="4">
    <source>
        <dbReference type="ARBA" id="ARBA00023136"/>
    </source>
</evidence>
<dbReference type="OrthoDB" id="6418713at2759"/>
<feature type="transmembrane region" description="Helical" evidence="6">
    <location>
        <begin position="63"/>
        <end position="89"/>
    </location>
</feature>
<keyword evidence="9" id="KW-1185">Reference proteome</keyword>
<evidence type="ECO:0000256" key="2">
    <source>
        <dbReference type="ARBA" id="ARBA00022692"/>
    </source>
</evidence>
<feature type="transmembrane region" description="Helical" evidence="6">
    <location>
        <begin position="352"/>
        <end position="370"/>
    </location>
</feature>
<keyword evidence="3 6" id="KW-1133">Transmembrane helix</keyword>
<feature type="transmembrane region" description="Helical" evidence="6">
    <location>
        <begin position="309"/>
        <end position="326"/>
    </location>
</feature>
<feature type="region of interest" description="Disordered" evidence="5">
    <location>
        <begin position="1"/>
        <end position="28"/>
    </location>
</feature>
<evidence type="ECO:0000259" key="7">
    <source>
        <dbReference type="Pfam" id="PF03151"/>
    </source>
</evidence>
<gene>
    <name evidence="8" type="ORF">CANCADRAFT_43119</name>
</gene>
<feature type="transmembrane region" description="Helical" evidence="6">
    <location>
        <begin position="125"/>
        <end position="148"/>
    </location>
</feature>
<evidence type="ECO:0000256" key="6">
    <source>
        <dbReference type="SAM" id="Phobius"/>
    </source>
</evidence>
<reference evidence="9" key="1">
    <citation type="submission" date="2016-02" db="EMBL/GenBank/DDBJ databases">
        <title>Comparative genomics of biotechnologically important yeasts.</title>
        <authorList>
            <consortium name="DOE Joint Genome Institute"/>
            <person name="Riley R."/>
            <person name="Haridas S."/>
            <person name="Wolfe K.H."/>
            <person name="Lopes M.R."/>
            <person name="Hittinger C.T."/>
            <person name="Goker M."/>
            <person name="Salamov A."/>
            <person name="Wisecaver J."/>
            <person name="Long T.M."/>
            <person name="Aerts A.L."/>
            <person name="Barry K."/>
            <person name="Choi C."/>
            <person name="Clum A."/>
            <person name="Coughlan A.Y."/>
            <person name="Deshpande S."/>
            <person name="Douglass A.P."/>
            <person name="Hanson S.J."/>
            <person name="Klenk H.-P."/>
            <person name="Labutti K."/>
            <person name="Lapidus A."/>
            <person name="Lindquist E."/>
            <person name="Lipzen A."/>
            <person name="Meier-Kolthoff J.P."/>
            <person name="Ohm R.A."/>
            <person name="Otillar R.P."/>
            <person name="Pangilinan J."/>
            <person name="Peng Y."/>
            <person name="Rokas A."/>
            <person name="Rosa C.A."/>
            <person name="Scheuner C."/>
            <person name="Sibirny A.A."/>
            <person name="Slot J.C."/>
            <person name="Stielow J.B."/>
            <person name="Sun H."/>
            <person name="Kurtzman C.P."/>
            <person name="Blackwell M."/>
            <person name="Jeffries T.W."/>
            <person name="Grigoriev I.V."/>
        </authorList>
    </citation>
    <scope>NUCLEOTIDE SEQUENCE [LARGE SCALE GENOMIC DNA]</scope>
    <source>
        <strain evidence="9">NRRL Y-17796</strain>
    </source>
</reference>
<dbReference type="PANTHER" id="PTHR11132">
    <property type="entry name" value="SOLUTE CARRIER FAMILY 35"/>
    <property type="match status" value="1"/>
</dbReference>
<feature type="transmembrane region" description="Helical" evidence="6">
    <location>
        <begin position="101"/>
        <end position="119"/>
    </location>
</feature>
<name>A0A1E4TL66_9ASCO</name>
<organism evidence="8 9">
    <name type="scientific">Tortispora caseinolytica NRRL Y-17796</name>
    <dbReference type="NCBI Taxonomy" id="767744"/>
    <lineage>
        <taxon>Eukaryota</taxon>
        <taxon>Fungi</taxon>
        <taxon>Dikarya</taxon>
        <taxon>Ascomycota</taxon>
        <taxon>Saccharomycotina</taxon>
        <taxon>Trigonopsidomycetes</taxon>
        <taxon>Trigonopsidales</taxon>
        <taxon>Trigonopsidaceae</taxon>
        <taxon>Tortispora</taxon>
    </lineage>
</organism>
<proteinExistence type="predicted"/>
<keyword evidence="2 6" id="KW-0812">Transmembrane</keyword>
<dbReference type="EMBL" id="KV453841">
    <property type="protein sequence ID" value="ODV92510.1"/>
    <property type="molecule type" value="Genomic_DNA"/>
</dbReference>
<dbReference type="GO" id="GO:0016020">
    <property type="term" value="C:membrane"/>
    <property type="evidence" value="ECO:0007669"/>
    <property type="project" value="UniProtKB-SubCell"/>
</dbReference>
<feature type="compositionally biased region" description="Pro residues" evidence="5">
    <location>
        <begin position="19"/>
        <end position="28"/>
    </location>
</feature>
<feature type="transmembrane region" description="Helical" evidence="6">
    <location>
        <begin position="249"/>
        <end position="273"/>
    </location>
</feature>
<accession>A0A1E4TL66</accession>
<feature type="transmembrane region" description="Helical" evidence="6">
    <location>
        <begin position="218"/>
        <end position="237"/>
    </location>
</feature>